<proteinExistence type="inferred from homology"/>
<evidence type="ECO:0000256" key="1">
    <source>
        <dbReference type="ARBA" id="ARBA00009346"/>
    </source>
</evidence>
<dbReference type="Gene3D" id="1.10.1200.20">
    <property type="entry name" value="Colicin E immunity protein"/>
    <property type="match status" value="1"/>
</dbReference>
<protein>
    <recommendedName>
        <fullName evidence="5">E9imm peptide</fullName>
    </recommendedName>
</protein>
<evidence type="ECO:0000256" key="2">
    <source>
        <dbReference type="ARBA" id="ARBA00023025"/>
    </source>
</evidence>
<organism evidence="3 4">
    <name type="scientific">Paenibacillus contaminans</name>
    <dbReference type="NCBI Taxonomy" id="450362"/>
    <lineage>
        <taxon>Bacteria</taxon>
        <taxon>Bacillati</taxon>
        <taxon>Bacillota</taxon>
        <taxon>Bacilli</taxon>
        <taxon>Bacillales</taxon>
        <taxon>Paenibacillaceae</taxon>
        <taxon>Paenibacillus</taxon>
    </lineage>
</organism>
<comment type="caution">
    <text evidence="3">The sequence shown here is derived from an EMBL/GenBank/DDBJ whole genome shotgun (WGS) entry which is preliminary data.</text>
</comment>
<comment type="similarity">
    <text evidence="1">Belongs to the colicins ColE2/ColE8/ColE9 and pyocins S1/S2 family.</text>
</comment>
<name>A0A329MJK1_9BACL</name>
<evidence type="ECO:0008006" key="5">
    <source>
        <dbReference type="Google" id="ProtNLM"/>
    </source>
</evidence>
<dbReference type="SUPFAM" id="SSF47345">
    <property type="entry name" value="Colicin E immunity proteins"/>
    <property type="match status" value="1"/>
</dbReference>
<dbReference type="Pfam" id="PF01320">
    <property type="entry name" value="Colicin_Pyocin"/>
    <property type="match status" value="1"/>
</dbReference>
<dbReference type="RefSeq" id="WP_113033923.1">
    <property type="nucleotide sequence ID" value="NZ_QMFB01000017.1"/>
</dbReference>
<reference evidence="3 4" key="1">
    <citation type="journal article" date="2009" name="Int. J. Syst. Evol. Microbiol.">
        <title>Paenibacillus contaminans sp. nov., isolated from a contaminated laboratory plate.</title>
        <authorList>
            <person name="Chou J.H."/>
            <person name="Lee J.H."/>
            <person name="Lin M.C."/>
            <person name="Chang P.S."/>
            <person name="Arun A.B."/>
            <person name="Young C.C."/>
            <person name="Chen W.M."/>
        </authorList>
    </citation>
    <scope>NUCLEOTIDE SEQUENCE [LARGE SCALE GENOMIC DNA]</scope>
    <source>
        <strain evidence="3 4">CKOBP-6</strain>
    </source>
</reference>
<dbReference type="InterPro" id="IPR000290">
    <property type="entry name" value="Colicin_pyocin"/>
</dbReference>
<keyword evidence="2" id="KW-0079">Bacteriocin immunity</keyword>
<dbReference type="GO" id="GO:0015643">
    <property type="term" value="F:toxic substance binding"/>
    <property type="evidence" value="ECO:0007669"/>
    <property type="project" value="InterPro"/>
</dbReference>
<evidence type="ECO:0000313" key="3">
    <source>
        <dbReference type="EMBL" id="RAV17837.1"/>
    </source>
</evidence>
<accession>A0A329MJK1</accession>
<dbReference type="EMBL" id="QMFB01000017">
    <property type="protein sequence ID" value="RAV17837.1"/>
    <property type="molecule type" value="Genomic_DNA"/>
</dbReference>
<sequence>MALSRSELISIVEKIMQAEGTEEELDELLDVLGKNVPHPEVSNLIFWNDQELSAEEVVDEALSYQPIVLPDKAH</sequence>
<keyword evidence="4" id="KW-1185">Reference proteome</keyword>
<dbReference type="AlphaFoldDB" id="A0A329MJK1"/>
<gene>
    <name evidence="3" type="ORF">DQG23_25840</name>
</gene>
<dbReference type="GO" id="GO:0030153">
    <property type="term" value="P:bacteriocin immunity"/>
    <property type="evidence" value="ECO:0007669"/>
    <property type="project" value="UniProtKB-KW"/>
</dbReference>
<dbReference type="InterPro" id="IPR035900">
    <property type="entry name" value="Colicin_E_sf"/>
</dbReference>
<dbReference type="Proteomes" id="UP000250369">
    <property type="component" value="Unassembled WGS sequence"/>
</dbReference>
<evidence type="ECO:0000313" key="4">
    <source>
        <dbReference type="Proteomes" id="UP000250369"/>
    </source>
</evidence>
<dbReference type="OrthoDB" id="6555806at2"/>